<evidence type="ECO:0000313" key="2">
    <source>
        <dbReference type="Proteomes" id="UP000299102"/>
    </source>
</evidence>
<dbReference type="OrthoDB" id="8188574at2759"/>
<evidence type="ECO:0000313" key="1">
    <source>
        <dbReference type="EMBL" id="GBP20534.1"/>
    </source>
</evidence>
<proteinExistence type="predicted"/>
<organism evidence="1 2">
    <name type="scientific">Eumeta variegata</name>
    <name type="common">Bagworm moth</name>
    <name type="synonym">Eumeta japonica</name>
    <dbReference type="NCBI Taxonomy" id="151549"/>
    <lineage>
        <taxon>Eukaryota</taxon>
        <taxon>Metazoa</taxon>
        <taxon>Ecdysozoa</taxon>
        <taxon>Arthropoda</taxon>
        <taxon>Hexapoda</taxon>
        <taxon>Insecta</taxon>
        <taxon>Pterygota</taxon>
        <taxon>Neoptera</taxon>
        <taxon>Endopterygota</taxon>
        <taxon>Lepidoptera</taxon>
        <taxon>Glossata</taxon>
        <taxon>Ditrysia</taxon>
        <taxon>Tineoidea</taxon>
        <taxon>Psychidae</taxon>
        <taxon>Oiketicinae</taxon>
        <taxon>Eumeta</taxon>
    </lineage>
</organism>
<sequence length="94" mass="10518">MYTYFPLPGTDSRIGFGFAFGNHADFQVLLELGPQTNTNPIVAVAHSPLNHPTPPQSDVLFLRERLSTQRRLLQGCECSWATLTTYSLMARTPH</sequence>
<protein>
    <submittedName>
        <fullName evidence="1">Uncharacterized protein</fullName>
    </submittedName>
</protein>
<accession>A0A4C1U3A2</accession>
<dbReference type="AlphaFoldDB" id="A0A4C1U3A2"/>
<gene>
    <name evidence="1" type="ORF">EVAR_78913_1</name>
</gene>
<dbReference type="Proteomes" id="UP000299102">
    <property type="component" value="Unassembled WGS sequence"/>
</dbReference>
<dbReference type="EMBL" id="BGZK01000119">
    <property type="protein sequence ID" value="GBP20534.1"/>
    <property type="molecule type" value="Genomic_DNA"/>
</dbReference>
<name>A0A4C1U3A2_EUMVA</name>
<keyword evidence="2" id="KW-1185">Reference proteome</keyword>
<comment type="caution">
    <text evidence="1">The sequence shown here is derived from an EMBL/GenBank/DDBJ whole genome shotgun (WGS) entry which is preliminary data.</text>
</comment>
<reference evidence="1 2" key="1">
    <citation type="journal article" date="2019" name="Commun. Biol.">
        <title>The bagworm genome reveals a unique fibroin gene that provides high tensile strength.</title>
        <authorList>
            <person name="Kono N."/>
            <person name="Nakamura H."/>
            <person name="Ohtoshi R."/>
            <person name="Tomita M."/>
            <person name="Numata K."/>
            <person name="Arakawa K."/>
        </authorList>
    </citation>
    <scope>NUCLEOTIDE SEQUENCE [LARGE SCALE GENOMIC DNA]</scope>
</reference>